<evidence type="ECO:0000259" key="9">
    <source>
        <dbReference type="Pfam" id="PF26049"/>
    </source>
</evidence>
<feature type="region of interest" description="Disordered" evidence="7">
    <location>
        <begin position="1"/>
        <end position="32"/>
    </location>
</feature>
<comment type="function">
    <text evidence="6">Specifically methylates the guanine in position 1835 (m2G1835) of 23S rRNA.</text>
</comment>
<name>A0A9E5MGM6_9GAMM</name>
<keyword evidence="5 6" id="KW-0949">S-adenosyl-L-methionine</keyword>
<dbReference type="InterPro" id="IPR058679">
    <property type="entry name" value="RlmG_N"/>
</dbReference>
<accession>A0A9E5MGM6</accession>
<keyword evidence="4 6" id="KW-0808">Transferase</keyword>
<proteinExistence type="inferred from homology"/>
<evidence type="ECO:0000256" key="5">
    <source>
        <dbReference type="ARBA" id="ARBA00022691"/>
    </source>
</evidence>
<dbReference type="GO" id="GO:0005737">
    <property type="term" value="C:cytoplasm"/>
    <property type="evidence" value="ECO:0007669"/>
    <property type="project" value="UniProtKB-SubCell"/>
</dbReference>
<dbReference type="PANTHER" id="PTHR47816:SF5">
    <property type="entry name" value="RIBOSOMAL RNA LARGE SUBUNIT METHYLTRANSFERASE G"/>
    <property type="match status" value="1"/>
</dbReference>
<dbReference type="HAMAP" id="MF_01859">
    <property type="entry name" value="23SrRNA_methyltr_G"/>
    <property type="match status" value="1"/>
</dbReference>
<sequence length="436" mass="48727">MPSHTQLKTPFGSFRLERYPKPATPKGKQQPLRAWDAADEYLLQWLFDWQKERHQPPATLILNDSFGALSIALTPWPRWSQTDSYLAQQGCSQNRLHNDSAHLTHQLSPAEREQPPVDGHWQPLTSLQWPDRVMDLVVIKIPKTLALLEDQLYHLRQVIGPGTTIVGAAMTKNIHNSTLALFEKILGTTTTSLAQKKARLIFCQPQPQHWQGKSPYPSEFSTEEFPFAILNHANVFSRSSLDIGSRFFLQHLPAALAGNAVDIIDLGCGNGVLGITAKHVNAEANIDFVDESFMAIESARLNVAAAQACGYLPPQKTVLSTPECPLSTPECTATDQPTQPGSGDLQFTVGNSLHHRSDGSADLILNNPPFHQQSVVGDHIAWQMFNDARRVLRRGGEFWVIGNRHLDYHLKLKRLFGHCQTVASNRKFVVLRSVKR</sequence>
<evidence type="ECO:0000313" key="11">
    <source>
        <dbReference type="Proteomes" id="UP000787472"/>
    </source>
</evidence>
<gene>
    <name evidence="6" type="primary">rlmG</name>
    <name evidence="10" type="ORF">G8770_04925</name>
</gene>
<evidence type="ECO:0000256" key="1">
    <source>
        <dbReference type="ARBA" id="ARBA00022490"/>
    </source>
</evidence>
<evidence type="ECO:0000256" key="2">
    <source>
        <dbReference type="ARBA" id="ARBA00022552"/>
    </source>
</evidence>
<dbReference type="InterPro" id="IPR046977">
    <property type="entry name" value="RsmC/RlmG"/>
</dbReference>
<evidence type="ECO:0000313" key="10">
    <source>
        <dbReference type="EMBL" id="NHO64881.1"/>
    </source>
</evidence>
<evidence type="ECO:0000256" key="4">
    <source>
        <dbReference type="ARBA" id="ARBA00022679"/>
    </source>
</evidence>
<dbReference type="PROSITE" id="PS00092">
    <property type="entry name" value="N6_MTASE"/>
    <property type="match status" value="1"/>
</dbReference>
<keyword evidence="2 6" id="KW-0698">rRNA processing</keyword>
<dbReference type="Pfam" id="PF05175">
    <property type="entry name" value="MTS"/>
    <property type="match status" value="2"/>
</dbReference>
<feature type="domain" description="Methyltransferase small" evidence="8">
    <location>
        <begin position="345"/>
        <end position="432"/>
    </location>
</feature>
<reference evidence="10" key="1">
    <citation type="submission" date="2020-03" db="EMBL/GenBank/DDBJ databases">
        <authorList>
            <person name="Guo F."/>
        </authorList>
    </citation>
    <scope>NUCLEOTIDE SEQUENCE</scope>
    <source>
        <strain evidence="10">JCM 30134</strain>
    </source>
</reference>
<dbReference type="InterPro" id="IPR029063">
    <property type="entry name" value="SAM-dependent_MTases_sf"/>
</dbReference>
<feature type="domain" description="RlmG N-terminal" evidence="9">
    <location>
        <begin position="5"/>
        <end position="206"/>
    </location>
</feature>
<dbReference type="RefSeq" id="WP_167182599.1">
    <property type="nucleotide sequence ID" value="NZ_JAAONZ010000003.1"/>
</dbReference>
<dbReference type="GO" id="GO:0052916">
    <property type="term" value="F:23S rRNA (guanine(1835)-N(2))-methyltransferase activity"/>
    <property type="evidence" value="ECO:0007669"/>
    <property type="project" value="UniProtKB-EC"/>
</dbReference>
<keyword evidence="1 6" id="KW-0963">Cytoplasm</keyword>
<dbReference type="InterPro" id="IPR017237">
    <property type="entry name" value="RLMG"/>
</dbReference>
<dbReference type="SUPFAM" id="SSF53335">
    <property type="entry name" value="S-adenosyl-L-methionine-dependent methyltransferases"/>
    <property type="match status" value="1"/>
</dbReference>
<keyword evidence="11" id="KW-1185">Reference proteome</keyword>
<dbReference type="EMBL" id="JAAONZ010000003">
    <property type="protein sequence ID" value="NHO64881.1"/>
    <property type="molecule type" value="Genomic_DNA"/>
</dbReference>
<organism evidence="10 11">
    <name type="scientific">Pseudomaricurvus hydrocarbonicus</name>
    <dbReference type="NCBI Taxonomy" id="1470433"/>
    <lineage>
        <taxon>Bacteria</taxon>
        <taxon>Pseudomonadati</taxon>
        <taxon>Pseudomonadota</taxon>
        <taxon>Gammaproteobacteria</taxon>
        <taxon>Cellvibrionales</taxon>
        <taxon>Cellvibrionaceae</taxon>
        <taxon>Pseudomaricurvus</taxon>
    </lineage>
</organism>
<dbReference type="EC" id="2.1.1.174" evidence="6"/>
<evidence type="ECO:0000256" key="7">
    <source>
        <dbReference type="SAM" id="MobiDB-lite"/>
    </source>
</evidence>
<dbReference type="CDD" id="cd02440">
    <property type="entry name" value="AdoMet_MTases"/>
    <property type="match status" value="1"/>
</dbReference>
<comment type="catalytic activity">
    <reaction evidence="6">
        <text>guanosine(1835) in 23S rRNA + S-adenosyl-L-methionine = N(2)-methylguanosine(1835) in 23S rRNA + S-adenosyl-L-homocysteine + H(+)</text>
        <dbReference type="Rhea" id="RHEA:42744"/>
        <dbReference type="Rhea" id="RHEA-COMP:10217"/>
        <dbReference type="Rhea" id="RHEA-COMP:10218"/>
        <dbReference type="ChEBI" id="CHEBI:15378"/>
        <dbReference type="ChEBI" id="CHEBI:57856"/>
        <dbReference type="ChEBI" id="CHEBI:59789"/>
        <dbReference type="ChEBI" id="CHEBI:74269"/>
        <dbReference type="ChEBI" id="CHEBI:74481"/>
        <dbReference type="EC" id="2.1.1.174"/>
    </reaction>
</comment>
<evidence type="ECO:0000256" key="3">
    <source>
        <dbReference type="ARBA" id="ARBA00022603"/>
    </source>
</evidence>
<comment type="subcellular location">
    <subcellularLocation>
        <location evidence="6">Cytoplasm</location>
    </subcellularLocation>
</comment>
<feature type="domain" description="Methyltransferase small" evidence="8">
    <location>
        <begin position="228"/>
        <end position="307"/>
    </location>
</feature>
<keyword evidence="3 6" id="KW-0489">Methyltransferase</keyword>
<dbReference type="Pfam" id="PF26049">
    <property type="entry name" value="RLMG_N"/>
    <property type="match status" value="1"/>
</dbReference>
<dbReference type="Gene3D" id="3.40.50.150">
    <property type="entry name" value="Vaccinia Virus protein VP39"/>
    <property type="match status" value="2"/>
</dbReference>
<evidence type="ECO:0000256" key="6">
    <source>
        <dbReference type="HAMAP-Rule" id="MF_01859"/>
    </source>
</evidence>
<comment type="caution">
    <text evidence="10">The sequence shown here is derived from an EMBL/GenBank/DDBJ whole genome shotgun (WGS) entry which is preliminary data.</text>
</comment>
<dbReference type="InterPro" id="IPR002052">
    <property type="entry name" value="DNA_methylase_N6_adenine_CS"/>
</dbReference>
<dbReference type="PANTHER" id="PTHR47816">
    <property type="entry name" value="RIBOSOMAL RNA SMALL SUBUNIT METHYLTRANSFERASE C"/>
    <property type="match status" value="1"/>
</dbReference>
<protein>
    <recommendedName>
        <fullName evidence="6">Ribosomal RNA large subunit methyltransferase G</fullName>
        <ecNumber evidence="6">2.1.1.174</ecNumber>
    </recommendedName>
    <alternativeName>
        <fullName evidence="6">23S rRNA m2G1835 methyltransferase</fullName>
    </alternativeName>
    <alternativeName>
        <fullName evidence="6">rRNA (guanine-N(2)-)-methyltransferase RlmG</fullName>
    </alternativeName>
</protein>
<evidence type="ECO:0000259" key="8">
    <source>
        <dbReference type="Pfam" id="PF05175"/>
    </source>
</evidence>
<dbReference type="AlphaFoldDB" id="A0A9E5MGM6"/>
<dbReference type="Proteomes" id="UP000787472">
    <property type="component" value="Unassembled WGS sequence"/>
</dbReference>
<dbReference type="GO" id="GO:0003676">
    <property type="term" value="F:nucleic acid binding"/>
    <property type="evidence" value="ECO:0007669"/>
    <property type="project" value="InterPro"/>
</dbReference>
<comment type="similarity">
    <text evidence="6">Belongs to the methyltransferase superfamily. RlmG family.</text>
</comment>
<dbReference type="InterPro" id="IPR007848">
    <property type="entry name" value="Small_mtfrase_dom"/>
</dbReference>